<dbReference type="Proteomes" id="UP000663879">
    <property type="component" value="Unassembled WGS sequence"/>
</dbReference>
<proteinExistence type="predicted"/>
<reference evidence="1" key="1">
    <citation type="submission" date="2021-02" db="EMBL/GenBank/DDBJ databases">
        <authorList>
            <person name="Nowell W R."/>
        </authorList>
    </citation>
    <scope>NUCLEOTIDE SEQUENCE</scope>
    <source>
        <strain evidence="1">Ploen Becks lab</strain>
    </source>
</reference>
<dbReference type="EMBL" id="CAJNOC010002315">
    <property type="protein sequence ID" value="CAF0925726.1"/>
    <property type="molecule type" value="Genomic_DNA"/>
</dbReference>
<gene>
    <name evidence="1" type="ORF">OXX778_LOCUS12629</name>
</gene>
<dbReference type="AlphaFoldDB" id="A0A814BA88"/>
<comment type="caution">
    <text evidence="1">The sequence shown here is derived from an EMBL/GenBank/DDBJ whole genome shotgun (WGS) entry which is preliminary data.</text>
</comment>
<evidence type="ECO:0000313" key="2">
    <source>
        <dbReference type="Proteomes" id="UP000663879"/>
    </source>
</evidence>
<protein>
    <submittedName>
        <fullName evidence="1">Uncharacterized protein</fullName>
    </submittedName>
</protein>
<accession>A0A814BA88</accession>
<sequence length="221" mass="25827">MFSSDSSKNLDLRKSFHFRSSFYPKVESKTPLTIPKSPKLETAKRSEKRRTLLFQKEDNDLNNNLIVNFNELSKEPEFDNLNTNLESTPLPPQNSKKLTRSQQLINTPKYLKILGKNGSSLLDDSEILIYEFNSSSVKSNFNQIAFNFALENMIELRIDSEEFFFDPELQFLNRLSFKSNGCECRIDFRQYKMERSSKIIICKLKNEKCLCSDIYKIDSQI</sequence>
<evidence type="ECO:0000313" key="1">
    <source>
        <dbReference type="EMBL" id="CAF0925726.1"/>
    </source>
</evidence>
<name>A0A814BA88_9BILA</name>
<keyword evidence="2" id="KW-1185">Reference proteome</keyword>
<organism evidence="1 2">
    <name type="scientific">Brachionus calyciflorus</name>
    <dbReference type="NCBI Taxonomy" id="104777"/>
    <lineage>
        <taxon>Eukaryota</taxon>
        <taxon>Metazoa</taxon>
        <taxon>Spiralia</taxon>
        <taxon>Gnathifera</taxon>
        <taxon>Rotifera</taxon>
        <taxon>Eurotatoria</taxon>
        <taxon>Monogononta</taxon>
        <taxon>Pseudotrocha</taxon>
        <taxon>Ploima</taxon>
        <taxon>Brachionidae</taxon>
        <taxon>Brachionus</taxon>
    </lineage>
</organism>